<evidence type="ECO:0000259" key="6">
    <source>
        <dbReference type="Pfam" id="PF12698"/>
    </source>
</evidence>
<dbReference type="Proteomes" id="UP000486903">
    <property type="component" value="Unassembled WGS sequence"/>
</dbReference>
<reference evidence="7 8" key="1">
    <citation type="submission" date="2019-04" db="EMBL/GenBank/DDBJ databases">
        <title>Genome sequencing of Clostridium botulinum Groups I-IV and Clostridium butyricum.</title>
        <authorList>
            <person name="Brunt J."/>
            <person name="Van Vliet A.H.M."/>
            <person name="Stringer S.C."/>
            <person name="Carter A.T."/>
            <person name="Peck M.W."/>
        </authorList>
    </citation>
    <scope>NUCLEOTIDE SEQUENCE [LARGE SCALE GENOMIC DNA]</scope>
    <source>
        <strain evidence="7 8">BL81</strain>
    </source>
</reference>
<dbReference type="Pfam" id="PF12698">
    <property type="entry name" value="ABC2_membrane_3"/>
    <property type="match status" value="1"/>
</dbReference>
<dbReference type="PANTHER" id="PTHR30294:SF29">
    <property type="entry name" value="MULTIDRUG ABC TRANSPORTER PERMEASE YBHS-RELATED"/>
    <property type="match status" value="1"/>
</dbReference>
<keyword evidence="5" id="KW-0472">Membrane</keyword>
<dbReference type="InterPro" id="IPR051449">
    <property type="entry name" value="ABC-2_transporter_component"/>
</dbReference>
<evidence type="ECO:0000256" key="1">
    <source>
        <dbReference type="ARBA" id="ARBA00004651"/>
    </source>
</evidence>
<dbReference type="AlphaFoldDB" id="A0A6B4JIU2"/>
<accession>A0A6B4JIU2</accession>
<dbReference type="InterPro" id="IPR013525">
    <property type="entry name" value="ABC2_TM"/>
</dbReference>
<dbReference type="RefSeq" id="WP_003374360.1">
    <property type="nucleotide sequence ID" value="NZ_JACBBA010000001.1"/>
</dbReference>
<comment type="subcellular location">
    <subcellularLocation>
        <location evidence="1">Cell membrane</location>
        <topology evidence="1">Multi-pass membrane protein</topology>
    </subcellularLocation>
</comment>
<evidence type="ECO:0000256" key="3">
    <source>
        <dbReference type="ARBA" id="ARBA00022692"/>
    </source>
</evidence>
<evidence type="ECO:0000256" key="4">
    <source>
        <dbReference type="ARBA" id="ARBA00022989"/>
    </source>
</evidence>
<dbReference type="GO" id="GO:0140359">
    <property type="term" value="F:ABC-type transporter activity"/>
    <property type="evidence" value="ECO:0007669"/>
    <property type="project" value="InterPro"/>
</dbReference>
<keyword evidence="4" id="KW-1133">Transmembrane helix</keyword>
<name>A0A6B4JIU2_CLOBO</name>
<protein>
    <submittedName>
        <fullName evidence="7">ABC transporter permease</fullName>
    </submittedName>
</protein>
<evidence type="ECO:0000256" key="2">
    <source>
        <dbReference type="ARBA" id="ARBA00022475"/>
    </source>
</evidence>
<feature type="domain" description="ABC-2 type transporter transmembrane" evidence="6">
    <location>
        <begin position="58"/>
        <end position="394"/>
    </location>
</feature>
<evidence type="ECO:0000313" key="8">
    <source>
        <dbReference type="Proteomes" id="UP000486903"/>
    </source>
</evidence>
<comment type="caution">
    <text evidence="7">The sequence shown here is derived from an EMBL/GenBank/DDBJ whole genome shotgun (WGS) entry which is preliminary data.</text>
</comment>
<proteinExistence type="predicted"/>
<keyword evidence="3" id="KW-0812">Transmembrane</keyword>
<dbReference type="PANTHER" id="PTHR30294">
    <property type="entry name" value="MEMBRANE COMPONENT OF ABC TRANSPORTER YHHJ-RELATED"/>
    <property type="match status" value="1"/>
</dbReference>
<evidence type="ECO:0000256" key="5">
    <source>
        <dbReference type="ARBA" id="ARBA00023136"/>
    </source>
</evidence>
<dbReference type="GO" id="GO:0005886">
    <property type="term" value="C:plasma membrane"/>
    <property type="evidence" value="ECO:0007669"/>
    <property type="project" value="UniProtKB-SubCell"/>
</dbReference>
<evidence type="ECO:0000313" key="7">
    <source>
        <dbReference type="EMBL" id="NFV24588.1"/>
    </source>
</evidence>
<organism evidence="7 8">
    <name type="scientific">Clostridium botulinum</name>
    <dbReference type="NCBI Taxonomy" id="1491"/>
    <lineage>
        <taxon>Bacteria</taxon>
        <taxon>Bacillati</taxon>
        <taxon>Bacillota</taxon>
        <taxon>Clostridia</taxon>
        <taxon>Eubacteriales</taxon>
        <taxon>Clostridiaceae</taxon>
        <taxon>Clostridium</taxon>
    </lineage>
</organism>
<dbReference type="Gene3D" id="3.40.1710.10">
    <property type="entry name" value="abc type-2 transporter like domain"/>
    <property type="match status" value="1"/>
</dbReference>
<gene>
    <name evidence="7" type="ORF">FDG31_00120</name>
</gene>
<dbReference type="EMBL" id="SXFB01000001">
    <property type="protein sequence ID" value="NFV24588.1"/>
    <property type="molecule type" value="Genomic_DNA"/>
</dbReference>
<sequence>MKIEFSDIFQKIDNLKNNTIKKIKNSFLYKCKPICALKNIFKIFYGFIKKHKYICAPIIMLFLISIGITYIFGMEFSKLPVSQVPTVIVNHDTSHTAQNLVDMISQNEAFNVIKYSEDNEDIKEALDKGQAATGILIPENFSEDILNGKSAKIMTFYDGTMTSTSSVSKGKIAEVLNTIKSGYLMGIAEGKFGLNPQMAKSVIAPMGYSYRLMGNPTNNMAIFMVQGLILTVIEVGVAIVGASISENKSYIKLILKGIIIGILGTICAFICSAILAKQFGIPYRGTISGGIVLALFCNIGTAFLGVFLNISQKGDKHKAISSCSIVALTLLLSGYTYPVIAMPEIFSKIKDYLPNTHFLMPIRDIALLGYGINDVLDHIIWLVKFSLIMIALVSLIYVASHKKIKKNVEKIPSEVIA</sequence>
<keyword evidence="2" id="KW-1003">Cell membrane</keyword>